<dbReference type="InterPro" id="IPR052895">
    <property type="entry name" value="HetReg/Transcr_Mod"/>
</dbReference>
<dbReference type="PANTHER" id="PTHR24148:SF64">
    <property type="entry name" value="HETEROKARYON INCOMPATIBILITY DOMAIN-CONTAINING PROTEIN"/>
    <property type="match status" value="1"/>
</dbReference>
<dbReference type="EMBL" id="MU004333">
    <property type="protein sequence ID" value="KAF2656720.1"/>
    <property type="molecule type" value="Genomic_DNA"/>
</dbReference>
<feature type="non-terminal residue" evidence="2">
    <location>
        <position position="221"/>
    </location>
</feature>
<dbReference type="PANTHER" id="PTHR24148">
    <property type="entry name" value="ANKYRIN REPEAT DOMAIN-CONTAINING PROTEIN 39 HOMOLOG-RELATED"/>
    <property type="match status" value="1"/>
</dbReference>
<gene>
    <name evidence="2" type="ORF">K491DRAFT_627897</name>
</gene>
<feature type="domain" description="Heterokaryon incompatibility" evidence="1">
    <location>
        <begin position="81"/>
        <end position="216"/>
    </location>
</feature>
<sequence>MKTEYCSCRRPDFLDSGDGNTRVCIGCGAFAEPDHHHPYLHADLDRNRGSHIRLLQLLPGNYFDDIHGDLFEADLETDPEYEAVSYTWADENGDASLSRRIWLSKKLLMITINCQRALRRLRRQDASRTLWVDAICINQANLQERLHQVSQMKEVYQQARQVMIYVGEASDDSDFLLDYLDNSDWSPVRELQRRLAEAARNFFLRNWFHRIWVLQEVLLAR</sequence>
<evidence type="ECO:0000313" key="2">
    <source>
        <dbReference type="EMBL" id="KAF2656720.1"/>
    </source>
</evidence>
<dbReference type="OrthoDB" id="3553147at2759"/>
<dbReference type="Pfam" id="PF06985">
    <property type="entry name" value="HET"/>
    <property type="match status" value="1"/>
</dbReference>
<proteinExistence type="predicted"/>
<dbReference type="Proteomes" id="UP000799324">
    <property type="component" value="Unassembled WGS sequence"/>
</dbReference>
<reference evidence="2" key="1">
    <citation type="journal article" date="2020" name="Stud. Mycol.">
        <title>101 Dothideomycetes genomes: a test case for predicting lifestyles and emergence of pathogens.</title>
        <authorList>
            <person name="Haridas S."/>
            <person name="Albert R."/>
            <person name="Binder M."/>
            <person name="Bloem J."/>
            <person name="Labutti K."/>
            <person name="Salamov A."/>
            <person name="Andreopoulos B."/>
            <person name="Baker S."/>
            <person name="Barry K."/>
            <person name="Bills G."/>
            <person name="Bluhm B."/>
            <person name="Cannon C."/>
            <person name="Castanera R."/>
            <person name="Culley D."/>
            <person name="Daum C."/>
            <person name="Ezra D."/>
            <person name="Gonzalez J."/>
            <person name="Henrissat B."/>
            <person name="Kuo A."/>
            <person name="Liang C."/>
            <person name="Lipzen A."/>
            <person name="Lutzoni F."/>
            <person name="Magnuson J."/>
            <person name="Mondo S."/>
            <person name="Nolan M."/>
            <person name="Ohm R."/>
            <person name="Pangilinan J."/>
            <person name="Park H.-J."/>
            <person name="Ramirez L."/>
            <person name="Alfaro M."/>
            <person name="Sun H."/>
            <person name="Tritt A."/>
            <person name="Yoshinaga Y."/>
            <person name="Zwiers L.-H."/>
            <person name="Turgeon B."/>
            <person name="Goodwin S."/>
            <person name="Spatafora J."/>
            <person name="Crous P."/>
            <person name="Grigoriev I."/>
        </authorList>
    </citation>
    <scope>NUCLEOTIDE SEQUENCE</scope>
    <source>
        <strain evidence="2">CBS 122681</strain>
    </source>
</reference>
<organism evidence="2 3">
    <name type="scientific">Lophiostoma macrostomum CBS 122681</name>
    <dbReference type="NCBI Taxonomy" id="1314788"/>
    <lineage>
        <taxon>Eukaryota</taxon>
        <taxon>Fungi</taxon>
        <taxon>Dikarya</taxon>
        <taxon>Ascomycota</taxon>
        <taxon>Pezizomycotina</taxon>
        <taxon>Dothideomycetes</taxon>
        <taxon>Pleosporomycetidae</taxon>
        <taxon>Pleosporales</taxon>
        <taxon>Lophiostomataceae</taxon>
        <taxon>Lophiostoma</taxon>
    </lineage>
</organism>
<name>A0A6A6TAB2_9PLEO</name>
<dbReference type="AlphaFoldDB" id="A0A6A6TAB2"/>
<protein>
    <submittedName>
        <fullName evidence="2">HET-domain-containing protein</fullName>
    </submittedName>
</protein>
<keyword evidence="3" id="KW-1185">Reference proteome</keyword>
<evidence type="ECO:0000259" key="1">
    <source>
        <dbReference type="Pfam" id="PF06985"/>
    </source>
</evidence>
<evidence type="ECO:0000313" key="3">
    <source>
        <dbReference type="Proteomes" id="UP000799324"/>
    </source>
</evidence>
<accession>A0A6A6TAB2</accession>
<dbReference type="InterPro" id="IPR010730">
    <property type="entry name" value="HET"/>
</dbReference>